<evidence type="ECO:0000259" key="8">
    <source>
        <dbReference type="PROSITE" id="PS51032"/>
    </source>
</evidence>
<keyword evidence="7" id="KW-0472">Membrane</keyword>
<keyword evidence="4" id="KW-0804">Transcription</keyword>
<feature type="region of interest" description="Disordered" evidence="6">
    <location>
        <begin position="205"/>
        <end position="246"/>
    </location>
</feature>
<dbReference type="Proteomes" id="UP000631114">
    <property type="component" value="Unassembled WGS sequence"/>
</dbReference>
<dbReference type="InterPro" id="IPR016177">
    <property type="entry name" value="DNA-bd_dom_sf"/>
</dbReference>
<evidence type="ECO:0000256" key="6">
    <source>
        <dbReference type="SAM" id="MobiDB-lite"/>
    </source>
</evidence>
<feature type="transmembrane region" description="Helical" evidence="7">
    <location>
        <begin position="28"/>
        <end position="49"/>
    </location>
</feature>
<evidence type="ECO:0000256" key="3">
    <source>
        <dbReference type="ARBA" id="ARBA00023125"/>
    </source>
</evidence>
<name>A0A835LMY5_9MAGN</name>
<dbReference type="SUPFAM" id="SSF54171">
    <property type="entry name" value="DNA-binding domain"/>
    <property type="match status" value="1"/>
</dbReference>
<keyword evidence="2" id="KW-0805">Transcription regulation</keyword>
<dbReference type="PANTHER" id="PTHR31194:SF202">
    <property type="entry name" value="ETHYLENE-RESPONSIVE TRANSCRIPTION FACTOR ERF070"/>
    <property type="match status" value="1"/>
</dbReference>
<dbReference type="PRINTS" id="PR00367">
    <property type="entry name" value="ETHRSPELEMNT"/>
</dbReference>
<dbReference type="SMART" id="SM00380">
    <property type="entry name" value="AP2"/>
    <property type="match status" value="1"/>
</dbReference>
<proteinExistence type="predicted"/>
<keyword evidence="10" id="KW-1185">Reference proteome</keyword>
<dbReference type="GO" id="GO:0005634">
    <property type="term" value="C:nucleus"/>
    <property type="evidence" value="ECO:0007669"/>
    <property type="project" value="UniProtKB-SubCell"/>
</dbReference>
<keyword evidence="3" id="KW-0238">DNA-binding</keyword>
<dbReference type="InterPro" id="IPR036955">
    <property type="entry name" value="AP2/ERF_dom_sf"/>
</dbReference>
<keyword evidence="5" id="KW-0539">Nucleus</keyword>
<keyword evidence="7" id="KW-1133">Transmembrane helix</keyword>
<evidence type="ECO:0000256" key="4">
    <source>
        <dbReference type="ARBA" id="ARBA00023163"/>
    </source>
</evidence>
<evidence type="ECO:0000256" key="7">
    <source>
        <dbReference type="SAM" id="Phobius"/>
    </source>
</evidence>
<dbReference type="Pfam" id="PF00847">
    <property type="entry name" value="AP2"/>
    <property type="match status" value="1"/>
</dbReference>
<evidence type="ECO:0000256" key="2">
    <source>
        <dbReference type="ARBA" id="ARBA00023015"/>
    </source>
</evidence>
<accession>A0A835LMY5</accession>
<dbReference type="GO" id="GO:0003677">
    <property type="term" value="F:DNA binding"/>
    <property type="evidence" value="ECO:0007669"/>
    <property type="project" value="UniProtKB-KW"/>
</dbReference>
<evidence type="ECO:0000313" key="10">
    <source>
        <dbReference type="Proteomes" id="UP000631114"/>
    </source>
</evidence>
<dbReference type="InterPro" id="IPR050913">
    <property type="entry name" value="AP2/ERF_ERF"/>
</dbReference>
<evidence type="ECO:0000313" key="9">
    <source>
        <dbReference type="EMBL" id="KAF9593186.1"/>
    </source>
</evidence>
<comment type="subcellular location">
    <subcellularLocation>
        <location evidence="1">Nucleus</location>
    </subcellularLocation>
</comment>
<reference evidence="9 10" key="1">
    <citation type="submission" date="2020-10" db="EMBL/GenBank/DDBJ databases">
        <title>The Coptis chinensis genome and diversification of protoberbering-type alkaloids.</title>
        <authorList>
            <person name="Wang B."/>
            <person name="Shu S."/>
            <person name="Song C."/>
            <person name="Liu Y."/>
        </authorList>
    </citation>
    <scope>NUCLEOTIDE SEQUENCE [LARGE SCALE GENOMIC DNA]</scope>
    <source>
        <strain evidence="9">HL-2020</strain>
        <tissue evidence="9">Leaf</tissue>
    </source>
</reference>
<dbReference type="AlphaFoldDB" id="A0A835LMY5"/>
<dbReference type="CDD" id="cd00018">
    <property type="entry name" value="AP2"/>
    <property type="match status" value="1"/>
</dbReference>
<dbReference type="PANTHER" id="PTHR31194">
    <property type="entry name" value="SHN SHINE , DNA BINDING / TRANSCRIPTION FACTOR"/>
    <property type="match status" value="1"/>
</dbReference>
<protein>
    <recommendedName>
        <fullName evidence="8">AP2/ERF domain-containing protein</fullName>
    </recommendedName>
</protein>
<dbReference type="Gene3D" id="3.30.730.10">
    <property type="entry name" value="AP2/ERF domain"/>
    <property type="match status" value="1"/>
</dbReference>
<dbReference type="OrthoDB" id="1917565at2759"/>
<feature type="compositionally biased region" description="Low complexity" evidence="6">
    <location>
        <begin position="207"/>
        <end position="223"/>
    </location>
</feature>
<feature type="region of interest" description="Disordered" evidence="6">
    <location>
        <begin position="258"/>
        <end position="278"/>
    </location>
</feature>
<keyword evidence="7" id="KW-0812">Transmembrane</keyword>
<evidence type="ECO:0000256" key="5">
    <source>
        <dbReference type="ARBA" id="ARBA00023242"/>
    </source>
</evidence>
<dbReference type="InterPro" id="IPR001471">
    <property type="entry name" value="AP2/ERF_dom"/>
</dbReference>
<organism evidence="9 10">
    <name type="scientific">Coptis chinensis</name>
    <dbReference type="NCBI Taxonomy" id="261450"/>
    <lineage>
        <taxon>Eukaryota</taxon>
        <taxon>Viridiplantae</taxon>
        <taxon>Streptophyta</taxon>
        <taxon>Embryophyta</taxon>
        <taxon>Tracheophyta</taxon>
        <taxon>Spermatophyta</taxon>
        <taxon>Magnoliopsida</taxon>
        <taxon>Ranunculales</taxon>
        <taxon>Ranunculaceae</taxon>
        <taxon>Coptidoideae</taxon>
        <taxon>Coptis</taxon>
    </lineage>
</organism>
<dbReference type="GO" id="GO:0003700">
    <property type="term" value="F:DNA-binding transcription factor activity"/>
    <property type="evidence" value="ECO:0007669"/>
    <property type="project" value="InterPro"/>
</dbReference>
<dbReference type="EMBL" id="JADFTS010000008">
    <property type="protein sequence ID" value="KAF9593186.1"/>
    <property type="molecule type" value="Genomic_DNA"/>
</dbReference>
<sequence>MSAGGGFDLVIGGASQEQLWLSFQSLHLVFTVTFFFFIFFSLCMQLCLLKQGLLTASMRLRSKRTGSGVECFDSSSDEDDSCERRNRVRAKRLVREFTVPTASSEAESSYQDSNYSGKALIKVAKFLNRKIETKTTNTRTGTTKYRGVRQRKWGKWAAEIRDPIRQVRVWLGTFDTAEDASEAYQRARKKLELEMDSIGYLEKGNNKASKSTVSAAKTSMSATGSVTHSSISEDTESHFSHSSPSSVLDVSTTAVSLSSAQNSSMKPEDSTDAAKSSDELWQQYEHHPSQQQEVTTDIFMEPMVTSTNEQDLDIGFELDSFLMNDFGQVFDDFKGLDDIPFEGFEEDCGIDDILKLDLSLGAEELSWIDEHLNIPCL</sequence>
<gene>
    <name evidence="9" type="ORF">IFM89_020482</name>
</gene>
<feature type="domain" description="AP2/ERF" evidence="8">
    <location>
        <begin position="144"/>
        <end position="201"/>
    </location>
</feature>
<evidence type="ECO:0000256" key="1">
    <source>
        <dbReference type="ARBA" id="ARBA00004123"/>
    </source>
</evidence>
<dbReference type="PROSITE" id="PS51032">
    <property type="entry name" value="AP2_ERF"/>
    <property type="match status" value="1"/>
</dbReference>
<comment type="caution">
    <text evidence="9">The sequence shown here is derived from an EMBL/GenBank/DDBJ whole genome shotgun (WGS) entry which is preliminary data.</text>
</comment>